<keyword evidence="1" id="KW-0678">Repressor</keyword>
<dbReference type="SUPFAM" id="SSF46689">
    <property type="entry name" value="Homeodomain-like"/>
    <property type="match status" value="1"/>
</dbReference>
<dbReference type="Proteomes" id="UP001482520">
    <property type="component" value="Unassembled WGS sequence"/>
</dbReference>
<evidence type="ECO:0000256" key="3">
    <source>
        <dbReference type="ARBA" id="ARBA00023125"/>
    </source>
</evidence>
<evidence type="ECO:0000313" key="9">
    <source>
        <dbReference type="Proteomes" id="UP001482520"/>
    </source>
</evidence>
<dbReference type="SUPFAM" id="SSF48498">
    <property type="entry name" value="Tetracyclin repressor-like, C-terminal domain"/>
    <property type="match status" value="1"/>
</dbReference>
<feature type="DNA-binding region" description="H-T-H motif" evidence="5">
    <location>
        <begin position="31"/>
        <end position="50"/>
    </location>
</feature>
<comment type="caution">
    <text evidence="8">The sequence shown here is derived from an EMBL/GenBank/DDBJ whole genome shotgun (WGS) entry which is preliminary data.</text>
</comment>
<gene>
    <name evidence="8" type="ORF">V6R90_17055</name>
</gene>
<sequence>MPRILDTTYRVQELTAAVSRLVTRDGVEALSLRRIAAEADLSPSTVLHHLGGRERLMQLMCVRAWAGVRATSDFGGRGRGDGPLATLLPDGEEGRRAVRVWLALCELARADDALAAAVAQARTQERHWIRHLTGLDDEVALDVLHGLVDGLRVALCDRQDPCSPQRAVDALGWATIALLRQHGPVREPRRPAAPGQADYPGPGPTDRRSRDPGPGDLGPGGPGPSDLGPSDPEPSGPGPGDLGPSDPEPSGPRPSGPGPGDPEPSGQ</sequence>
<dbReference type="InterPro" id="IPR009057">
    <property type="entry name" value="Homeodomain-like_sf"/>
</dbReference>
<evidence type="ECO:0000256" key="2">
    <source>
        <dbReference type="ARBA" id="ARBA00023015"/>
    </source>
</evidence>
<reference evidence="8 9" key="1">
    <citation type="submission" date="2024-02" db="EMBL/GenBank/DDBJ databases">
        <title>Full genome sequence of Nocardioides kribbensis.</title>
        <authorList>
            <person name="Poletto B.L."/>
            <person name="Silva G."/>
            <person name="Galante D."/>
            <person name="Campos K.R."/>
            <person name="Santos M.B.N."/>
            <person name="Sacchi C.T."/>
        </authorList>
    </citation>
    <scope>NUCLEOTIDE SEQUENCE [LARGE SCALE GENOMIC DNA]</scope>
    <source>
        <strain evidence="8 9">O4R</strain>
    </source>
</reference>
<dbReference type="InterPro" id="IPR036271">
    <property type="entry name" value="Tet_transcr_reg_TetR-rel_C_sf"/>
</dbReference>
<dbReference type="RefSeq" id="WP_349805375.1">
    <property type="nucleotide sequence ID" value="NZ_JBEGDP010000026.1"/>
</dbReference>
<evidence type="ECO:0000259" key="7">
    <source>
        <dbReference type="PROSITE" id="PS50977"/>
    </source>
</evidence>
<feature type="region of interest" description="Disordered" evidence="6">
    <location>
        <begin position="184"/>
        <end position="267"/>
    </location>
</feature>
<accession>A0ABV1P2L7</accession>
<evidence type="ECO:0000313" key="8">
    <source>
        <dbReference type="EMBL" id="MEQ7848990.1"/>
    </source>
</evidence>
<dbReference type="InterPro" id="IPR039538">
    <property type="entry name" value="BetI_C"/>
</dbReference>
<dbReference type="EMBL" id="JBEGDP010000026">
    <property type="protein sequence ID" value="MEQ7848990.1"/>
    <property type="molecule type" value="Genomic_DNA"/>
</dbReference>
<keyword evidence="4" id="KW-0804">Transcription</keyword>
<evidence type="ECO:0000256" key="4">
    <source>
        <dbReference type="ARBA" id="ARBA00023163"/>
    </source>
</evidence>
<keyword evidence="3 5" id="KW-0238">DNA-binding</keyword>
<proteinExistence type="predicted"/>
<dbReference type="Pfam" id="PF13977">
    <property type="entry name" value="TetR_C_6"/>
    <property type="match status" value="1"/>
</dbReference>
<protein>
    <submittedName>
        <fullName evidence="8">TetR family transcriptional regulator C-terminal domain-containing protein</fullName>
    </submittedName>
</protein>
<dbReference type="Gene3D" id="1.10.357.10">
    <property type="entry name" value="Tetracycline Repressor, domain 2"/>
    <property type="match status" value="1"/>
</dbReference>
<dbReference type="PROSITE" id="PS50977">
    <property type="entry name" value="HTH_TETR_2"/>
    <property type="match status" value="1"/>
</dbReference>
<feature type="compositionally biased region" description="Pro residues" evidence="6">
    <location>
        <begin position="246"/>
        <end position="267"/>
    </location>
</feature>
<feature type="domain" description="HTH tetR-type" evidence="7">
    <location>
        <begin position="8"/>
        <end position="68"/>
    </location>
</feature>
<dbReference type="InterPro" id="IPR001647">
    <property type="entry name" value="HTH_TetR"/>
</dbReference>
<name>A0ABV1P2L7_9ACTN</name>
<evidence type="ECO:0000256" key="5">
    <source>
        <dbReference type="PROSITE-ProRule" id="PRU00335"/>
    </source>
</evidence>
<evidence type="ECO:0000256" key="1">
    <source>
        <dbReference type="ARBA" id="ARBA00022491"/>
    </source>
</evidence>
<evidence type="ECO:0000256" key="6">
    <source>
        <dbReference type="SAM" id="MobiDB-lite"/>
    </source>
</evidence>
<organism evidence="8 9">
    <name type="scientific">Nocardioides kribbensis</name>
    <dbReference type="NCBI Taxonomy" id="305517"/>
    <lineage>
        <taxon>Bacteria</taxon>
        <taxon>Bacillati</taxon>
        <taxon>Actinomycetota</taxon>
        <taxon>Actinomycetes</taxon>
        <taxon>Propionibacteriales</taxon>
        <taxon>Nocardioidaceae</taxon>
        <taxon>Nocardioides</taxon>
    </lineage>
</organism>
<keyword evidence="2" id="KW-0805">Transcription regulation</keyword>
<keyword evidence="9" id="KW-1185">Reference proteome</keyword>